<dbReference type="AlphaFoldDB" id="A0A8X6MT62"/>
<feature type="signal peptide" evidence="1">
    <location>
        <begin position="1"/>
        <end position="31"/>
    </location>
</feature>
<keyword evidence="3" id="KW-1185">Reference proteome</keyword>
<proteinExistence type="predicted"/>
<reference evidence="2" key="1">
    <citation type="submission" date="2020-08" db="EMBL/GenBank/DDBJ databases">
        <title>Multicomponent nature underlies the extraordinary mechanical properties of spider dragline silk.</title>
        <authorList>
            <person name="Kono N."/>
            <person name="Nakamura H."/>
            <person name="Mori M."/>
            <person name="Yoshida Y."/>
            <person name="Ohtoshi R."/>
            <person name="Malay A.D."/>
            <person name="Moran D.A.P."/>
            <person name="Tomita M."/>
            <person name="Numata K."/>
            <person name="Arakawa K."/>
        </authorList>
    </citation>
    <scope>NUCLEOTIDE SEQUENCE</scope>
</reference>
<keyword evidence="1" id="KW-0732">Signal</keyword>
<evidence type="ECO:0000313" key="3">
    <source>
        <dbReference type="Proteomes" id="UP000887013"/>
    </source>
</evidence>
<gene>
    <name evidence="2" type="ORF">NPIL_445211</name>
</gene>
<sequence>MGRFIITLLKLYGKLLVSTFLNTSLWDVVQGSPRKGQHLNFTQDNTPQRAAGIPNSTLTTFFPVVCNWGILKNVADHEVPHCYSWNQSTKKFAEQNGAPNILQQLAYFLLAHWDEYILCM</sequence>
<evidence type="ECO:0000256" key="1">
    <source>
        <dbReference type="SAM" id="SignalP"/>
    </source>
</evidence>
<dbReference type="EMBL" id="BMAW01050760">
    <property type="protein sequence ID" value="GFS76858.1"/>
    <property type="molecule type" value="Genomic_DNA"/>
</dbReference>
<organism evidence="2 3">
    <name type="scientific">Nephila pilipes</name>
    <name type="common">Giant wood spider</name>
    <name type="synonym">Nephila maculata</name>
    <dbReference type="NCBI Taxonomy" id="299642"/>
    <lineage>
        <taxon>Eukaryota</taxon>
        <taxon>Metazoa</taxon>
        <taxon>Ecdysozoa</taxon>
        <taxon>Arthropoda</taxon>
        <taxon>Chelicerata</taxon>
        <taxon>Arachnida</taxon>
        <taxon>Araneae</taxon>
        <taxon>Araneomorphae</taxon>
        <taxon>Entelegynae</taxon>
        <taxon>Araneoidea</taxon>
        <taxon>Nephilidae</taxon>
        <taxon>Nephila</taxon>
    </lineage>
</organism>
<feature type="chain" id="PRO_5036477396" evidence="1">
    <location>
        <begin position="32"/>
        <end position="120"/>
    </location>
</feature>
<comment type="caution">
    <text evidence="2">The sequence shown here is derived from an EMBL/GenBank/DDBJ whole genome shotgun (WGS) entry which is preliminary data.</text>
</comment>
<evidence type="ECO:0000313" key="2">
    <source>
        <dbReference type="EMBL" id="GFS76858.1"/>
    </source>
</evidence>
<dbReference type="Proteomes" id="UP000887013">
    <property type="component" value="Unassembled WGS sequence"/>
</dbReference>
<protein>
    <submittedName>
        <fullName evidence="2">Uncharacterized protein</fullName>
    </submittedName>
</protein>
<name>A0A8X6MT62_NEPPI</name>
<accession>A0A8X6MT62</accession>